<sequence length="136" mass="14636">MARALIVDDNATNRKLLEAFCDAFGLAVDCARSGVQALELVTRSFGHDAAPESAAACRDHRYGLVLLDIHMPEMDGVETARRIREQVGDSLPIVAVTADTTAENRARCFAAGLADVIYKPVSAEILVPVLGRFLPL</sequence>
<organism evidence="5 6">
    <name type="scientific">Marivibrio halodurans</name>
    <dbReference type="NCBI Taxonomy" id="2039722"/>
    <lineage>
        <taxon>Bacteria</taxon>
        <taxon>Pseudomonadati</taxon>
        <taxon>Pseudomonadota</taxon>
        <taxon>Alphaproteobacteria</taxon>
        <taxon>Rhodospirillales</taxon>
        <taxon>Rhodospirillaceae</taxon>
        <taxon>Marivibrio</taxon>
    </lineage>
</organism>
<accession>A0A8J7S4J7</accession>
<dbReference type="PANTHER" id="PTHR45339:SF1">
    <property type="entry name" value="HYBRID SIGNAL TRANSDUCTION HISTIDINE KINASE J"/>
    <property type="match status" value="1"/>
</dbReference>
<dbReference type="Pfam" id="PF00072">
    <property type="entry name" value="Response_reg"/>
    <property type="match status" value="1"/>
</dbReference>
<dbReference type="SUPFAM" id="SSF52172">
    <property type="entry name" value="CheY-like"/>
    <property type="match status" value="1"/>
</dbReference>
<dbReference type="GO" id="GO:0000160">
    <property type="term" value="P:phosphorelay signal transduction system"/>
    <property type="evidence" value="ECO:0007669"/>
    <property type="project" value="UniProtKB-KW"/>
</dbReference>
<dbReference type="Proteomes" id="UP000672602">
    <property type="component" value="Unassembled WGS sequence"/>
</dbReference>
<evidence type="ECO:0000259" key="4">
    <source>
        <dbReference type="PROSITE" id="PS50110"/>
    </source>
</evidence>
<feature type="modified residue" description="4-aspartylphosphate" evidence="3">
    <location>
        <position position="68"/>
    </location>
</feature>
<dbReference type="CDD" id="cd17546">
    <property type="entry name" value="REC_hyHK_CKI1_RcsC-like"/>
    <property type="match status" value="1"/>
</dbReference>
<gene>
    <name evidence="5" type="ORF">KAJ83_00735</name>
</gene>
<dbReference type="RefSeq" id="WP_210680103.1">
    <property type="nucleotide sequence ID" value="NZ_JAGMWN010000001.1"/>
</dbReference>
<evidence type="ECO:0000313" key="6">
    <source>
        <dbReference type="Proteomes" id="UP000672602"/>
    </source>
</evidence>
<evidence type="ECO:0000313" key="5">
    <source>
        <dbReference type="EMBL" id="MBP5855517.1"/>
    </source>
</evidence>
<dbReference type="PROSITE" id="PS50110">
    <property type="entry name" value="RESPONSE_REGULATORY"/>
    <property type="match status" value="1"/>
</dbReference>
<keyword evidence="2" id="KW-0902">Two-component regulatory system</keyword>
<dbReference type="PANTHER" id="PTHR45339">
    <property type="entry name" value="HYBRID SIGNAL TRANSDUCTION HISTIDINE KINASE J"/>
    <property type="match status" value="1"/>
</dbReference>
<feature type="domain" description="Response regulatory" evidence="4">
    <location>
        <begin position="3"/>
        <end position="134"/>
    </location>
</feature>
<comment type="caution">
    <text evidence="5">The sequence shown here is derived from an EMBL/GenBank/DDBJ whole genome shotgun (WGS) entry which is preliminary data.</text>
</comment>
<evidence type="ECO:0000256" key="3">
    <source>
        <dbReference type="PROSITE-ProRule" id="PRU00169"/>
    </source>
</evidence>
<dbReference type="AlphaFoldDB" id="A0A8J7S4J7"/>
<dbReference type="InterPro" id="IPR001789">
    <property type="entry name" value="Sig_transdc_resp-reg_receiver"/>
</dbReference>
<dbReference type="Gene3D" id="3.40.50.2300">
    <property type="match status" value="1"/>
</dbReference>
<keyword evidence="6" id="KW-1185">Reference proteome</keyword>
<dbReference type="EMBL" id="JAGMWN010000001">
    <property type="protein sequence ID" value="MBP5855517.1"/>
    <property type="molecule type" value="Genomic_DNA"/>
</dbReference>
<name>A0A8J7S4J7_9PROT</name>
<evidence type="ECO:0000256" key="2">
    <source>
        <dbReference type="ARBA" id="ARBA00023012"/>
    </source>
</evidence>
<keyword evidence="1 3" id="KW-0597">Phosphoprotein</keyword>
<dbReference type="InterPro" id="IPR011006">
    <property type="entry name" value="CheY-like_superfamily"/>
</dbReference>
<proteinExistence type="predicted"/>
<evidence type="ECO:0000256" key="1">
    <source>
        <dbReference type="ARBA" id="ARBA00022553"/>
    </source>
</evidence>
<protein>
    <submittedName>
        <fullName evidence="5">Response regulator</fullName>
    </submittedName>
</protein>
<dbReference type="SMART" id="SM00448">
    <property type="entry name" value="REC"/>
    <property type="match status" value="1"/>
</dbReference>
<reference evidence="5" key="1">
    <citation type="submission" date="2021-04" db="EMBL/GenBank/DDBJ databases">
        <authorList>
            <person name="Zhang D.-C."/>
        </authorList>
    </citation>
    <scope>NUCLEOTIDE SEQUENCE</scope>
    <source>
        <strain evidence="5">CGMCC 1.15697</strain>
    </source>
</reference>